<sequence length="385" mass="38245">MSKTKNAAVAAKTATPTQEPRTPSGPVPVLRRDSDQALWAALRAHPDSTTAALAHIAGIGLSTARRLLSHWETAGYAQSRTDPSSPRAAKTWTQGAGTPATLEPNPAAAPAAPAPADPGPAEPAAPEPVSPATAEPVGSSPETGGPAPEPATVAAAEVPALHSAEARALWEALESHPGSTTAELAKMAAIEAIAARHLLTEWELAGAVWAAIDPGNPGAGNWTAGAKPDPAPAAPAVTGVSDTAPAELEPVPAAPATPEAVVPEPAAPAEQAGPADPAPDTTAETPVAAPTGDEPAAGAPQPPAAADNGAAAGAESTAERLPAGALRGQVEDFLRENPGKEFTPHQIGKALNRSSGAVHNALVKLTDGGTARQTSTAPKKFTLAS</sequence>
<evidence type="ECO:0000313" key="2">
    <source>
        <dbReference type="EMBL" id="RBO79795.1"/>
    </source>
</evidence>
<feature type="compositionally biased region" description="Basic and acidic residues" evidence="1">
    <location>
        <begin position="329"/>
        <end position="343"/>
    </location>
</feature>
<evidence type="ECO:0000313" key="3">
    <source>
        <dbReference type="Proteomes" id="UP000252586"/>
    </source>
</evidence>
<evidence type="ECO:0000256" key="1">
    <source>
        <dbReference type="SAM" id="MobiDB-lite"/>
    </source>
</evidence>
<dbReference type="EMBL" id="QNRE01000032">
    <property type="protein sequence ID" value="RBO79795.1"/>
    <property type="molecule type" value="Genomic_DNA"/>
</dbReference>
<keyword evidence="3" id="KW-1185">Reference proteome</keyword>
<reference evidence="2 3" key="1">
    <citation type="submission" date="2018-06" db="EMBL/GenBank/DDBJ databases">
        <title>Genomic Encyclopedia of Type Strains, Phase IV (KMG-IV): sequencing the most valuable type-strain genomes for metagenomic binning, comparative biology and taxonomic classification.</title>
        <authorList>
            <person name="Goeker M."/>
        </authorList>
    </citation>
    <scope>NUCLEOTIDE SEQUENCE [LARGE SCALE GENOMIC DNA]</scope>
    <source>
        <strain evidence="2 3">DSM 44599</strain>
    </source>
</reference>
<organism evidence="2 3">
    <name type="scientific">Nocardia puris</name>
    <dbReference type="NCBI Taxonomy" id="208602"/>
    <lineage>
        <taxon>Bacteria</taxon>
        <taxon>Bacillati</taxon>
        <taxon>Actinomycetota</taxon>
        <taxon>Actinomycetes</taxon>
        <taxon>Mycobacteriales</taxon>
        <taxon>Nocardiaceae</taxon>
        <taxon>Nocardia</taxon>
    </lineage>
</organism>
<feature type="compositionally biased region" description="Low complexity" evidence="1">
    <location>
        <begin position="98"/>
        <end position="111"/>
    </location>
</feature>
<name>A0A366CU15_9NOCA</name>
<feature type="compositionally biased region" description="Pro residues" evidence="1">
    <location>
        <begin position="112"/>
        <end position="129"/>
    </location>
</feature>
<dbReference type="OrthoDB" id="3623544at2"/>
<proteinExistence type="predicted"/>
<dbReference type="RefSeq" id="WP_147266035.1">
    <property type="nucleotide sequence ID" value="NZ_QNRE01000032.1"/>
</dbReference>
<feature type="region of interest" description="Disordered" evidence="1">
    <location>
        <begin position="1"/>
        <end position="30"/>
    </location>
</feature>
<feature type="compositionally biased region" description="Low complexity" evidence="1">
    <location>
        <begin position="255"/>
        <end position="314"/>
    </location>
</feature>
<dbReference type="AlphaFoldDB" id="A0A366CU15"/>
<dbReference type="Proteomes" id="UP000252586">
    <property type="component" value="Unassembled WGS sequence"/>
</dbReference>
<feature type="compositionally biased region" description="Low complexity" evidence="1">
    <location>
        <begin position="1"/>
        <end position="15"/>
    </location>
</feature>
<feature type="region of interest" description="Disordered" evidence="1">
    <location>
        <begin position="75"/>
        <end position="151"/>
    </location>
</feature>
<feature type="region of interest" description="Disordered" evidence="1">
    <location>
        <begin position="255"/>
        <end position="356"/>
    </location>
</feature>
<feature type="region of interest" description="Disordered" evidence="1">
    <location>
        <begin position="220"/>
        <end position="239"/>
    </location>
</feature>
<comment type="caution">
    <text evidence="2">The sequence shown here is derived from an EMBL/GenBank/DDBJ whole genome shotgun (WGS) entry which is preliminary data.</text>
</comment>
<accession>A0A366CU15</accession>
<gene>
    <name evidence="2" type="ORF">DFR74_1327</name>
</gene>
<protein>
    <submittedName>
        <fullName evidence="2">Uncharacterized protein</fullName>
    </submittedName>
</protein>